<evidence type="ECO:0000313" key="1">
    <source>
        <dbReference type="EMBL" id="CAI3974387.1"/>
    </source>
</evidence>
<dbReference type="PANTHER" id="PTHR23244">
    <property type="entry name" value="KELCH REPEAT DOMAIN"/>
    <property type="match status" value="1"/>
</dbReference>
<dbReference type="EMBL" id="CAMXCT010000132">
    <property type="protein sequence ID" value="CAI3974387.1"/>
    <property type="molecule type" value="Genomic_DNA"/>
</dbReference>
<reference evidence="2" key="2">
    <citation type="submission" date="2024-04" db="EMBL/GenBank/DDBJ databases">
        <authorList>
            <person name="Chen Y."/>
            <person name="Shah S."/>
            <person name="Dougan E. K."/>
            <person name="Thang M."/>
            <person name="Chan C."/>
        </authorList>
    </citation>
    <scope>NUCLEOTIDE SEQUENCE [LARGE SCALE GENOMIC DNA]</scope>
</reference>
<keyword evidence="3" id="KW-1185">Reference proteome</keyword>
<gene>
    <name evidence="1" type="ORF">C1SCF055_LOCUS2792</name>
</gene>
<name>A0A9P1BJ83_9DINO</name>
<dbReference type="AlphaFoldDB" id="A0A9P1BJ83"/>
<organism evidence="1">
    <name type="scientific">Cladocopium goreaui</name>
    <dbReference type="NCBI Taxonomy" id="2562237"/>
    <lineage>
        <taxon>Eukaryota</taxon>
        <taxon>Sar</taxon>
        <taxon>Alveolata</taxon>
        <taxon>Dinophyceae</taxon>
        <taxon>Suessiales</taxon>
        <taxon>Symbiodiniaceae</taxon>
        <taxon>Cladocopium</taxon>
    </lineage>
</organism>
<proteinExistence type="predicted"/>
<dbReference type="InterPro" id="IPR015915">
    <property type="entry name" value="Kelch-typ_b-propeller"/>
</dbReference>
<evidence type="ECO:0000313" key="2">
    <source>
        <dbReference type="EMBL" id="CAL1127762.1"/>
    </source>
</evidence>
<accession>A0A9P1BJ83</accession>
<dbReference type="SUPFAM" id="SSF117281">
    <property type="entry name" value="Kelch motif"/>
    <property type="match status" value="1"/>
</dbReference>
<dbReference type="EMBL" id="CAMXCT030000132">
    <property type="protein sequence ID" value="CAL4761699.1"/>
    <property type="molecule type" value="Genomic_DNA"/>
</dbReference>
<protein>
    <submittedName>
        <fullName evidence="1">Uncharacterized protein</fullName>
    </submittedName>
</protein>
<evidence type="ECO:0000313" key="3">
    <source>
        <dbReference type="Proteomes" id="UP001152797"/>
    </source>
</evidence>
<comment type="caution">
    <text evidence="1">The sequence shown here is derived from an EMBL/GenBank/DDBJ whole genome shotgun (WGS) entry which is preliminary data.</text>
</comment>
<dbReference type="EMBL" id="CAMXCT020000132">
    <property type="protein sequence ID" value="CAL1127762.1"/>
    <property type="molecule type" value="Genomic_DNA"/>
</dbReference>
<dbReference type="Gene3D" id="2.120.10.80">
    <property type="entry name" value="Kelch-type beta propeller"/>
    <property type="match status" value="1"/>
</dbReference>
<dbReference type="Proteomes" id="UP001152797">
    <property type="component" value="Unassembled WGS sequence"/>
</dbReference>
<sequence length="642" mass="70262">MAALGRNTRWQTSDLCMCISSIINFCQSVLRLACQRVFGQPIADTVTMPMPKRKIEEISNTSETGQVISSGQVEGPYLAELSDEVLLQIMSLLPGWMAWRLEATGLAAWRASDSWWQSRCHLEFSSETALGSWRQTYRRLLGVKIARTGVWCYTSRQHGLNDRVAAPQLFVGPSGQKLFCYGGWSDGGPQTDLHWVTVDAVRDAAKKLSREVDQWRFQPAEAFGAPARAGGVQTLTPLWFGKDGPTEAHIATTAEKLQRGQHRATDIEVGAALVMAFGGGGGGYRHEHNSWAIGVLQEGKGSNSSKILWGRPEQGSLDQESILDPWQPTARCAHSATYIHSRFAGMDEGCVMIFGGHTSHCTSSLASAEMLSLNDWQWQPLNLQKSEALGEDWEMPPRHGHSTTLFEVDGKGYLVVLGGGTGNILDNFGVHDIGDVAVLAIESWKWIGHYRLSGDIIPGRHHTACRGIGNQLLVMGGGRRPSDKVCVMDAEACIHRAVMGDALGEVELREVPCSSARSPEEGRAQCSLPTGRKMHGAASLAPFAPLFVIYGGWKTGPHFSDLWTFAIGADASDLEDFQALERQSEQEADDDAMPDSPFVGVRMMGPDGQVRMMRIPSELLHQSCKETCTEFLVMPVPLRAIS</sequence>
<reference evidence="1" key="1">
    <citation type="submission" date="2022-10" db="EMBL/GenBank/DDBJ databases">
        <authorList>
            <person name="Chen Y."/>
            <person name="Dougan E. K."/>
            <person name="Chan C."/>
            <person name="Rhodes N."/>
            <person name="Thang M."/>
        </authorList>
    </citation>
    <scope>NUCLEOTIDE SEQUENCE</scope>
</reference>
<dbReference type="OrthoDB" id="406664at2759"/>